<dbReference type="AlphaFoldDB" id="A0AAJ5EDG9"/>
<evidence type="ECO:0000256" key="4">
    <source>
        <dbReference type="ARBA" id="ARBA00022475"/>
    </source>
</evidence>
<feature type="transmembrane region" description="Helical" evidence="9">
    <location>
        <begin position="88"/>
        <end position="106"/>
    </location>
</feature>
<feature type="transmembrane region" description="Helical" evidence="9">
    <location>
        <begin position="151"/>
        <end position="172"/>
    </location>
</feature>
<evidence type="ECO:0000256" key="8">
    <source>
        <dbReference type="PIRNR" id="PIRNR016661"/>
    </source>
</evidence>
<evidence type="ECO:0000256" key="3">
    <source>
        <dbReference type="ARBA" id="ARBA00022448"/>
    </source>
</evidence>
<reference evidence="10 12" key="2">
    <citation type="journal article" date="2020" name="Int. J. Syst. Evol. Microbiol.">
        <title>Vagococcus xieshaowenii sp. nov., isolated from snow finch (Montifringilla taczanowskii) cloacal content.</title>
        <authorList>
            <person name="Ge Y."/>
            <person name="Yang J."/>
            <person name="Lai X.H."/>
            <person name="Zhang G."/>
            <person name="Jin D."/>
            <person name="Lu S."/>
            <person name="Wang B."/>
            <person name="Huang Y."/>
            <person name="Huang Y."/>
            <person name="Ren Z."/>
            <person name="Zhang X."/>
            <person name="Xu J."/>
        </authorList>
    </citation>
    <scope>NUCLEOTIDE SEQUENCE [LARGE SCALE GENOMIC DNA]</scope>
    <source>
        <strain evidence="10">Personal::cf-49</strain>
        <strain evidence="12">personal::cf-49</strain>
    </source>
</reference>
<name>A0AAJ5EDG9_9ENTE</name>
<accession>A0AAJ5EDG9</accession>
<feature type="transmembrane region" description="Helical" evidence="9">
    <location>
        <begin position="118"/>
        <end position="139"/>
    </location>
</feature>
<keyword evidence="6 9" id="KW-1133">Transmembrane helix</keyword>
<dbReference type="EMBL" id="SRHU01000028">
    <property type="protein sequence ID" value="TFZ39986.1"/>
    <property type="molecule type" value="Genomic_DNA"/>
</dbReference>
<feature type="transmembrane region" description="Helical" evidence="9">
    <location>
        <begin position="57"/>
        <end position="82"/>
    </location>
</feature>
<dbReference type="GO" id="GO:0005886">
    <property type="term" value="C:plasma membrane"/>
    <property type="evidence" value="ECO:0007669"/>
    <property type="project" value="UniProtKB-SubCell"/>
</dbReference>
<dbReference type="PANTHER" id="PTHR34295">
    <property type="entry name" value="BIOTIN TRANSPORTER BIOY"/>
    <property type="match status" value="1"/>
</dbReference>
<dbReference type="RefSeq" id="WP_135254995.1">
    <property type="nucleotide sequence ID" value="NZ_CP038865.1"/>
</dbReference>
<evidence type="ECO:0000256" key="1">
    <source>
        <dbReference type="ARBA" id="ARBA00004651"/>
    </source>
</evidence>
<evidence type="ECO:0000313" key="12">
    <source>
        <dbReference type="Proteomes" id="UP000296883"/>
    </source>
</evidence>
<comment type="similarity">
    <text evidence="2 8">Belongs to the BioY family.</text>
</comment>
<dbReference type="PIRSF" id="PIRSF016661">
    <property type="entry name" value="BioY"/>
    <property type="match status" value="1"/>
</dbReference>
<evidence type="ECO:0000256" key="2">
    <source>
        <dbReference type="ARBA" id="ARBA00010692"/>
    </source>
</evidence>
<evidence type="ECO:0000256" key="9">
    <source>
        <dbReference type="SAM" id="Phobius"/>
    </source>
</evidence>
<proteinExistence type="inferred from homology"/>
<protein>
    <recommendedName>
        <fullName evidence="8">Biotin transporter</fullName>
    </recommendedName>
</protein>
<evidence type="ECO:0000256" key="7">
    <source>
        <dbReference type="ARBA" id="ARBA00023136"/>
    </source>
</evidence>
<keyword evidence="4 8" id="KW-1003">Cell membrane</keyword>
<dbReference type="PANTHER" id="PTHR34295:SF4">
    <property type="entry name" value="BIOTIN TRANSPORTER BIOY-RELATED"/>
    <property type="match status" value="1"/>
</dbReference>
<organism evidence="11 13">
    <name type="scientific">Vagococcus xieshaowenii</name>
    <dbReference type="NCBI Taxonomy" id="2562451"/>
    <lineage>
        <taxon>Bacteria</taxon>
        <taxon>Bacillati</taxon>
        <taxon>Bacillota</taxon>
        <taxon>Bacilli</taxon>
        <taxon>Lactobacillales</taxon>
        <taxon>Enterococcaceae</taxon>
        <taxon>Vagococcus</taxon>
    </lineage>
</organism>
<keyword evidence="7 8" id="KW-0472">Membrane</keyword>
<reference evidence="11 13" key="1">
    <citation type="submission" date="2019-03" db="EMBL/GenBank/DDBJ databases">
        <title>Vagococcus sp. was isolated fron gut of Carduelis flavirostris.</title>
        <authorList>
            <person name="Ge Y."/>
        </authorList>
    </citation>
    <scope>NUCLEOTIDE SEQUENCE [LARGE SCALE GENOMIC DNA]</scope>
    <source>
        <strain evidence="11 13">CF-210</strain>
    </source>
</reference>
<gene>
    <name evidence="11" type="ORF">E4031_08350</name>
    <name evidence="10" type="ORF">E4Z98_01280</name>
</gene>
<keyword evidence="12" id="KW-1185">Reference proteome</keyword>
<evidence type="ECO:0000313" key="10">
    <source>
        <dbReference type="EMBL" id="QCA28034.1"/>
    </source>
</evidence>
<keyword evidence="3 8" id="KW-0813">Transport</keyword>
<keyword evidence="5 9" id="KW-0812">Transmembrane</keyword>
<evidence type="ECO:0000313" key="11">
    <source>
        <dbReference type="EMBL" id="TFZ39986.1"/>
    </source>
</evidence>
<dbReference type="InterPro" id="IPR003784">
    <property type="entry name" value="BioY"/>
</dbReference>
<dbReference type="Gene3D" id="1.10.1760.20">
    <property type="match status" value="1"/>
</dbReference>
<evidence type="ECO:0000313" key="13">
    <source>
        <dbReference type="Proteomes" id="UP000297725"/>
    </source>
</evidence>
<dbReference type="GO" id="GO:0015225">
    <property type="term" value="F:biotin transmembrane transporter activity"/>
    <property type="evidence" value="ECO:0007669"/>
    <property type="project" value="UniProtKB-UniRule"/>
</dbReference>
<dbReference type="Proteomes" id="UP000297725">
    <property type="component" value="Unassembled WGS sequence"/>
</dbReference>
<evidence type="ECO:0000256" key="6">
    <source>
        <dbReference type="ARBA" id="ARBA00022989"/>
    </source>
</evidence>
<evidence type="ECO:0000256" key="5">
    <source>
        <dbReference type="ARBA" id="ARBA00022692"/>
    </source>
</evidence>
<dbReference type="Proteomes" id="UP000296883">
    <property type="component" value="Chromosome"/>
</dbReference>
<comment type="subcellular location">
    <subcellularLocation>
        <location evidence="1 8">Cell membrane</location>
        <topology evidence="1 8">Multi-pass membrane protein</topology>
    </subcellularLocation>
</comment>
<dbReference type="EMBL" id="CP038865">
    <property type="protein sequence ID" value="QCA28034.1"/>
    <property type="molecule type" value="Genomic_DNA"/>
</dbReference>
<sequence>MKVKDMTVIAMMIAIIIMLGLIPPVPLGFIPVPIVFQNIGIMLAGIILGAKRGGFAVVLFLILVAIGMPLLSGGSGGISVFVGPTSGYLMGWLVSTFIIGYAKHLFIETKNPIFRCLIIWLPGVLFVDILGSIGLMIVTNMNVTTALISNLAFLPGDTLKVIFVVTIASRLLKLPLFSR</sequence>
<dbReference type="Pfam" id="PF02632">
    <property type="entry name" value="BioY"/>
    <property type="match status" value="1"/>
</dbReference>